<evidence type="ECO:0000259" key="4">
    <source>
        <dbReference type="Pfam" id="PF13458"/>
    </source>
</evidence>
<gene>
    <name evidence="5" type="ORF">E1293_23730</name>
</gene>
<dbReference type="InterPro" id="IPR051010">
    <property type="entry name" value="BCAA_transport"/>
</dbReference>
<proteinExistence type="inferred from homology"/>
<sequence length="397" mass="41833">MRNLVPLLAASVLAATGLTAACGESGGAGGSTLKIGFIESLSGNYAPLGGEAKKTVELAVDQINTAGGIGGRKIKLITLDDKTAPDQGVLHFNKLKSEKVTAILGSTFSNVGLAVEPLAEREKIPYISLSPADEQVDPIRKYTFVVPAISSTYARAMLGYFQAHDITKVAVAYDTKSAYAKAGFAGMQKYAGQFGVQIVKAETYETTASDFSPLFTHVRDSGAQALVAWASGAPGVTLAKQYPSSGLKLPLYMTGSQASKLWLDPVGKAAEGVYVQSAIGVVGEYLPDGKLKQAVQEMSGPFKQKYGYEPPQFAMDGYAGVKLLAAAIEKGGTDQEKIRDALESLTLVTPCGRYTYSKTDHSGLRPTDISMNQVKGGKLVPTEWSVKQLAETAKAAG</sequence>
<dbReference type="SUPFAM" id="SSF53822">
    <property type="entry name" value="Periplasmic binding protein-like I"/>
    <property type="match status" value="1"/>
</dbReference>
<organism evidence="5 6">
    <name type="scientific">Actinomadura darangshiensis</name>
    <dbReference type="NCBI Taxonomy" id="705336"/>
    <lineage>
        <taxon>Bacteria</taxon>
        <taxon>Bacillati</taxon>
        <taxon>Actinomycetota</taxon>
        <taxon>Actinomycetes</taxon>
        <taxon>Streptosporangiales</taxon>
        <taxon>Thermomonosporaceae</taxon>
        <taxon>Actinomadura</taxon>
    </lineage>
</organism>
<name>A0A4R5B428_9ACTN</name>
<evidence type="ECO:0000256" key="3">
    <source>
        <dbReference type="SAM" id="SignalP"/>
    </source>
</evidence>
<keyword evidence="2 3" id="KW-0732">Signal</keyword>
<dbReference type="InterPro" id="IPR028081">
    <property type="entry name" value="Leu-bd"/>
</dbReference>
<comment type="similarity">
    <text evidence="1">Belongs to the leucine-binding protein family.</text>
</comment>
<protein>
    <submittedName>
        <fullName evidence="5">ABC transporter substrate-binding protein</fullName>
    </submittedName>
</protein>
<evidence type="ECO:0000256" key="2">
    <source>
        <dbReference type="ARBA" id="ARBA00022729"/>
    </source>
</evidence>
<dbReference type="EMBL" id="SMKY01000115">
    <property type="protein sequence ID" value="TDD79290.1"/>
    <property type="molecule type" value="Genomic_DNA"/>
</dbReference>
<dbReference type="CDD" id="cd06333">
    <property type="entry name" value="PBP1_ABC_RPA1789-like"/>
    <property type="match status" value="1"/>
</dbReference>
<feature type="chain" id="PRO_5039630313" evidence="3">
    <location>
        <begin position="21"/>
        <end position="397"/>
    </location>
</feature>
<evidence type="ECO:0000313" key="6">
    <source>
        <dbReference type="Proteomes" id="UP000295578"/>
    </source>
</evidence>
<evidence type="ECO:0000313" key="5">
    <source>
        <dbReference type="EMBL" id="TDD79290.1"/>
    </source>
</evidence>
<dbReference type="RefSeq" id="WP_132199655.1">
    <property type="nucleotide sequence ID" value="NZ_SMKY01000115.1"/>
</dbReference>
<dbReference type="OrthoDB" id="7337537at2"/>
<dbReference type="InterPro" id="IPR028082">
    <property type="entry name" value="Peripla_BP_I"/>
</dbReference>
<feature type="signal peptide" evidence="3">
    <location>
        <begin position="1"/>
        <end position="20"/>
    </location>
</feature>
<dbReference type="Proteomes" id="UP000295578">
    <property type="component" value="Unassembled WGS sequence"/>
</dbReference>
<dbReference type="PROSITE" id="PS51257">
    <property type="entry name" value="PROKAR_LIPOPROTEIN"/>
    <property type="match status" value="1"/>
</dbReference>
<dbReference type="AlphaFoldDB" id="A0A4R5B428"/>
<comment type="caution">
    <text evidence="5">The sequence shown here is derived from an EMBL/GenBank/DDBJ whole genome shotgun (WGS) entry which is preliminary data.</text>
</comment>
<accession>A0A4R5B428</accession>
<reference evidence="5 6" key="1">
    <citation type="submission" date="2019-03" db="EMBL/GenBank/DDBJ databases">
        <title>Draft genome sequences of novel Actinobacteria.</title>
        <authorList>
            <person name="Sahin N."/>
            <person name="Ay H."/>
            <person name="Saygin H."/>
        </authorList>
    </citation>
    <scope>NUCLEOTIDE SEQUENCE [LARGE SCALE GENOMIC DNA]</scope>
    <source>
        <strain evidence="5 6">DSM 45941</strain>
    </source>
</reference>
<evidence type="ECO:0000256" key="1">
    <source>
        <dbReference type="ARBA" id="ARBA00010062"/>
    </source>
</evidence>
<dbReference type="Gene3D" id="3.40.50.2300">
    <property type="match status" value="2"/>
</dbReference>
<dbReference type="Pfam" id="PF13458">
    <property type="entry name" value="Peripla_BP_6"/>
    <property type="match status" value="1"/>
</dbReference>
<dbReference type="PANTHER" id="PTHR30483:SF38">
    <property type="entry name" value="BLR7848 PROTEIN"/>
    <property type="match status" value="1"/>
</dbReference>
<dbReference type="PANTHER" id="PTHR30483">
    <property type="entry name" value="LEUCINE-SPECIFIC-BINDING PROTEIN"/>
    <property type="match status" value="1"/>
</dbReference>
<feature type="domain" description="Leucine-binding protein" evidence="4">
    <location>
        <begin position="32"/>
        <end position="367"/>
    </location>
</feature>
<keyword evidence="6" id="KW-1185">Reference proteome</keyword>